<gene>
    <name evidence="3" type="ORF">RCL2_000199700</name>
    <name evidence="2" type="ORF">RclHR1_19890002</name>
</gene>
<evidence type="ECO:0000313" key="2">
    <source>
        <dbReference type="EMBL" id="GBB92225.1"/>
    </source>
</evidence>
<evidence type="ECO:0000313" key="3">
    <source>
        <dbReference type="EMBL" id="GES74520.1"/>
    </source>
</evidence>
<name>A0A2Z6QRY2_9GLOM</name>
<feature type="region of interest" description="Disordered" evidence="1">
    <location>
        <begin position="1"/>
        <end position="64"/>
    </location>
</feature>
<dbReference type="EMBL" id="BLAL01000012">
    <property type="protein sequence ID" value="GES74520.1"/>
    <property type="molecule type" value="Genomic_DNA"/>
</dbReference>
<reference evidence="2 4" key="1">
    <citation type="submission" date="2017-11" db="EMBL/GenBank/DDBJ databases">
        <title>The genome of Rhizophagus clarus HR1 reveals common genetic basis of auxotrophy among arbuscular mycorrhizal fungi.</title>
        <authorList>
            <person name="Kobayashi Y."/>
        </authorList>
    </citation>
    <scope>NUCLEOTIDE SEQUENCE [LARGE SCALE GENOMIC DNA]</scope>
    <source>
        <strain evidence="2 4">HR1</strain>
    </source>
</reference>
<accession>A0A2Z6QRY2</accession>
<sequence>MVKEIKNQQPIHKRNSRSSSPKKPTNKYRRNSVDNNPSNIPNSHTNTYYTTPPINRNRNDQNSYYESDNYKNLIQQSVSSSQQENFYPLNEVTEDIDIHTVTAESETTDQPPFKLSNLIPTSWGVYPKSGQ</sequence>
<reference evidence="3" key="2">
    <citation type="submission" date="2019-10" db="EMBL/GenBank/DDBJ databases">
        <title>Conservation and host-specific expression of non-tandemly repeated heterogenous ribosome RNA gene in arbuscular mycorrhizal fungi.</title>
        <authorList>
            <person name="Maeda T."/>
            <person name="Kobayashi Y."/>
            <person name="Nakagawa T."/>
            <person name="Ezawa T."/>
            <person name="Yamaguchi K."/>
            <person name="Bino T."/>
            <person name="Nishimoto Y."/>
            <person name="Shigenobu S."/>
            <person name="Kawaguchi M."/>
        </authorList>
    </citation>
    <scope>NUCLEOTIDE SEQUENCE</scope>
    <source>
        <strain evidence="3">HR1</strain>
    </source>
</reference>
<comment type="caution">
    <text evidence="2">The sequence shown here is derived from an EMBL/GenBank/DDBJ whole genome shotgun (WGS) entry which is preliminary data.</text>
</comment>
<organism evidence="2 4">
    <name type="scientific">Rhizophagus clarus</name>
    <dbReference type="NCBI Taxonomy" id="94130"/>
    <lineage>
        <taxon>Eukaryota</taxon>
        <taxon>Fungi</taxon>
        <taxon>Fungi incertae sedis</taxon>
        <taxon>Mucoromycota</taxon>
        <taxon>Glomeromycotina</taxon>
        <taxon>Glomeromycetes</taxon>
        <taxon>Glomerales</taxon>
        <taxon>Glomeraceae</taxon>
        <taxon>Rhizophagus</taxon>
    </lineage>
</organism>
<keyword evidence="4" id="KW-1185">Reference proteome</keyword>
<dbReference type="AlphaFoldDB" id="A0A2Z6QRY2"/>
<evidence type="ECO:0000256" key="1">
    <source>
        <dbReference type="SAM" id="MobiDB-lite"/>
    </source>
</evidence>
<dbReference type="EMBL" id="BEXD01001100">
    <property type="protein sequence ID" value="GBB92225.1"/>
    <property type="molecule type" value="Genomic_DNA"/>
</dbReference>
<dbReference type="Proteomes" id="UP000615446">
    <property type="component" value="Unassembled WGS sequence"/>
</dbReference>
<evidence type="ECO:0000313" key="4">
    <source>
        <dbReference type="Proteomes" id="UP000247702"/>
    </source>
</evidence>
<protein>
    <submittedName>
        <fullName evidence="2">Uncharacterized protein</fullName>
    </submittedName>
</protein>
<feature type="compositionally biased region" description="Polar residues" evidence="1">
    <location>
        <begin position="33"/>
        <end position="64"/>
    </location>
</feature>
<proteinExistence type="predicted"/>
<dbReference type="Proteomes" id="UP000247702">
    <property type="component" value="Unassembled WGS sequence"/>
</dbReference>